<keyword evidence="3" id="KW-0444">Lipid biosynthesis</keyword>
<sequence>MDNNLVAQKIRDAVQETFSLNEPVTNDNLSFKEDLSADSIDMVSLALILEEEFDGEIDDSVADQFNTVNDVINYVTETMSKNVG</sequence>
<dbReference type="RefSeq" id="WP_109839819.1">
    <property type="nucleotide sequence ID" value="NZ_QGKM01000101.1"/>
</dbReference>
<keyword evidence="3" id="KW-0276">Fatty acid metabolism</keyword>
<evidence type="ECO:0000313" key="5">
    <source>
        <dbReference type="EMBL" id="PWQ92268.1"/>
    </source>
</evidence>
<comment type="subcellular location">
    <subcellularLocation>
        <location evidence="3">Cytoplasm</location>
    </subcellularLocation>
</comment>
<dbReference type="AlphaFoldDB" id="A0A317C132"/>
<evidence type="ECO:0000259" key="4">
    <source>
        <dbReference type="PROSITE" id="PS50075"/>
    </source>
</evidence>
<keyword evidence="2 3" id="KW-0597">Phosphoprotein</keyword>
<protein>
    <recommendedName>
        <fullName evidence="3">Acyl carrier protein</fullName>
        <shortName evidence="3">ACP</shortName>
    </recommendedName>
</protein>
<keyword evidence="3" id="KW-0443">Lipid metabolism</keyword>
<dbReference type="OrthoDB" id="9804551at2"/>
<feature type="domain" description="Carrier" evidence="4">
    <location>
        <begin position="1"/>
        <end position="79"/>
    </location>
</feature>
<comment type="similarity">
    <text evidence="3">Belongs to the acyl carrier protein (ACP) family.</text>
</comment>
<accession>A0A317C132</accession>
<comment type="function">
    <text evidence="3">Carrier of the growing fatty acid chain in fatty acid biosynthesis.</text>
</comment>
<evidence type="ECO:0000313" key="6">
    <source>
        <dbReference type="Proteomes" id="UP000245539"/>
    </source>
</evidence>
<reference evidence="5 6" key="1">
    <citation type="submission" date="2018-05" db="EMBL/GenBank/DDBJ databases">
        <title>Leucothrix arctica sp. nov., isolated from Arctic seawater.</title>
        <authorList>
            <person name="Choi A."/>
            <person name="Baek K."/>
        </authorList>
    </citation>
    <scope>NUCLEOTIDE SEQUENCE [LARGE SCALE GENOMIC DNA]</scope>
    <source>
        <strain evidence="5 6">JCM 18388</strain>
    </source>
</reference>
<organism evidence="5 6">
    <name type="scientific">Leucothrix pacifica</name>
    <dbReference type="NCBI Taxonomy" id="1247513"/>
    <lineage>
        <taxon>Bacteria</taxon>
        <taxon>Pseudomonadati</taxon>
        <taxon>Pseudomonadota</taxon>
        <taxon>Gammaproteobacteria</taxon>
        <taxon>Thiotrichales</taxon>
        <taxon>Thiotrichaceae</taxon>
        <taxon>Leucothrix</taxon>
    </lineage>
</organism>
<dbReference type="EMBL" id="QGKM01000101">
    <property type="protein sequence ID" value="PWQ92268.1"/>
    <property type="molecule type" value="Genomic_DNA"/>
</dbReference>
<keyword evidence="1 3" id="KW-0596">Phosphopantetheine</keyword>
<dbReference type="SUPFAM" id="SSF47336">
    <property type="entry name" value="ACP-like"/>
    <property type="match status" value="1"/>
</dbReference>
<keyword evidence="3" id="KW-0963">Cytoplasm</keyword>
<dbReference type="GO" id="GO:0000036">
    <property type="term" value="F:acyl carrier activity"/>
    <property type="evidence" value="ECO:0007669"/>
    <property type="project" value="UniProtKB-UniRule"/>
</dbReference>
<dbReference type="PANTHER" id="PTHR20863">
    <property type="entry name" value="ACYL CARRIER PROTEIN"/>
    <property type="match status" value="1"/>
</dbReference>
<evidence type="ECO:0000256" key="1">
    <source>
        <dbReference type="ARBA" id="ARBA00022450"/>
    </source>
</evidence>
<name>A0A317C132_9GAMM</name>
<gene>
    <name evidence="3" type="primary">acpP</name>
    <name evidence="5" type="ORF">DKW60_22025</name>
</gene>
<dbReference type="GO" id="GO:0000035">
    <property type="term" value="F:acyl binding"/>
    <property type="evidence" value="ECO:0007669"/>
    <property type="project" value="TreeGrafter"/>
</dbReference>
<evidence type="ECO:0000256" key="3">
    <source>
        <dbReference type="HAMAP-Rule" id="MF_01217"/>
    </source>
</evidence>
<keyword evidence="6" id="KW-1185">Reference proteome</keyword>
<comment type="PTM">
    <text evidence="3">4'-phosphopantetheine is transferred from CoA to a specific serine of apo-ACP by AcpS. This modification is essential for activity because fatty acids are bound in thioester linkage to the sulfhydryl of the prosthetic group.</text>
</comment>
<dbReference type="PANTHER" id="PTHR20863:SF76">
    <property type="entry name" value="CARRIER DOMAIN-CONTAINING PROTEIN"/>
    <property type="match status" value="1"/>
</dbReference>
<proteinExistence type="inferred from homology"/>
<dbReference type="Gene3D" id="1.10.1200.10">
    <property type="entry name" value="ACP-like"/>
    <property type="match status" value="1"/>
</dbReference>
<feature type="modified residue" description="O-(pantetheine 4'-phosphoryl)serine" evidence="3">
    <location>
        <position position="39"/>
    </location>
</feature>
<dbReference type="Pfam" id="PF00550">
    <property type="entry name" value="PP-binding"/>
    <property type="match status" value="1"/>
</dbReference>
<evidence type="ECO:0000256" key="2">
    <source>
        <dbReference type="ARBA" id="ARBA00022553"/>
    </source>
</evidence>
<dbReference type="PROSITE" id="PS50075">
    <property type="entry name" value="CARRIER"/>
    <property type="match status" value="1"/>
</dbReference>
<dbReference type="InterPro" id="IPR003231">
    <property type="entry name" value="ACP"/>
</dbReference>
<dbReference type="InterPro" id="IPR009081">
    <property type="entry name" value="PP-bd_ACP"/>
</dbReference>
<dbReference type="Proteomes" id="UP000245539">
    <property type="component" value="Unassembled WGS sequence"/>
</dbReference>
<dbReference type="HAMAP" id="MF_01217">
    <property type="entry name" value="Acyl_carrier"/>
    <property type="match status" value="1"/>
</dbReference>
<comment type="pathway">
    <text evidence="3">Lipid metabolism; fatty acid biosynthesis.</text>
</comment>
<dbReference type="InterPro" id="IPR036736">
    <property type="entry name" value="ACP-like_sf"/>
</dbReference>
<keyword evidence="3" id="KW-0275">Fatty acid biosynthesis</keyword>
<dbReference type="GO" id="GO:0005737">
    <property type="term" value="C:cytoplasm"/>
    <property type="evidence" value="ECO:0007669"/>
    <property type="project" value="UniProtKB-SubCell"/>
</dbReference>
<dbReference type="UniPathway" id="UPA00094"/>
<comment type="caution">
    <text evidence="5">The sequence shown here is derived from an EMBL/GenBank/DDBJ whole genome shotgun (WGS) entry which is preliminary data.</text>
</comment>